<dbReference type="InterPro" id="IPR036869">
    <property type="entry name" value="J_dom_sf"/>
</dbReference>
<dbReference type="EMBL" id="JBBWWT010000002">
    <property type="protein sequence ID" value="MEL1263986.1"/>
    <property type="molecule type" value="Genomic_DNA"/>
</dbReference>
<feature type="domain" description="J" evidence="2">
    <location>
        <begin position="7"/>
        <end position="69"/>
    </location>
</feature>
<dbReference type="PROSITE" id="PS50076">
    <property type="entry name" value="DNAJ_2"/>
    <property type="match status" value="1"/>
</dbReference>
<reference evidence="3 4" key="1">
    <citation type="submission" date="2024-04" db="EMBL/GenBank/DDBJ databases">
        <title>Draft genome sequence of Pseudoxanthomonas putridarboris WD12.</title>
        <authorList>
            <person name="Oh J."/>
        </authorList>
    </citation>
    <scope>NUCLEOTIDE SEQUENCE [LARGE SCALE GENOMIC DNA]</scope>
    <source>
        <strain evidence="3 4">WD12</strain>
    </source>
</reference>
<name>A0ABU9J0R0_9GAMM</name>
<accession>A0ABU9J0R0</accession>
<dbReference type="Proteomes" id="UP001459204">
    <property type="component" value="Unassembled WGS sequence"/>
</dbReference>
<dbReference type="InterPro" id="IPR001623">
    <property type="entry name" value="DnaJ_domain"/>
</dbReference>
<evidence type="ECO:0000256" key="1">
    <source>
        <dbReference type="ARBA" id="ARBA00023186"/>
    </source>
</evidence>
<dbReference type="SMART" id="SM00271">
    <property type="entry name" value="DnaJ"/>
    <property type="match status" value="1"/>
</dbReference>
<evidence type="ECO:0000313" key="3">
    <source>
        <dbReference type="EMBL" id="MEL1263986.1"/>
    </source>
</evidence>
<dbReference type="CDD" id="cd06257">
    <property type="entry name" value="DnaJ"/>
    <property type="match status" value="1"/>
</dbReference>
<keyword evidence="4" id="KW-1185">Reference proteome</keyword>
<evidence type="ECO:0000259" key="2">
    <source>
        <dbReference type="PROSITE" id="PS50076"/>
    </source>
</evidence>
<gene>
    <name evidence="3" type="ORF">AAD027_06315</name>
</gene>
<organism evidence="3 4">
    <name type="scientific">Pseudoxanthomonas putridarboris</name>
    <dbReference type="NCBI Taxonomy" id="752605"/>
    <lineage>
        <taxon>Bacteria</taxon>
        <taxon>Pseudomonadati</taxon>
        <taxon>Pseudomonadota</taxon>
        <taxon>Gammaproteobacteria</taxon>
        <taxon>Lysobacterales</taxon>
        <taxon>Lysobacteraceae</taxon>
        <taxon>Pseudoxanthomonas</taxon>
    </lineage>
</organism>
<protein>
    <submittedName>
        <fullName evidence="3">J domain-containing protein</fullName>
    </submittedName>
</protein>
<dbReference type="Gene3D" id="1.10.287.110">
    <property type="entry name" value="DnaJ domain"/>
    <property type="match status" value="1"/>
</dbReference>
<dbReference type="RefSeq" id="WP_341725165.1">
    <property type="nucleotide sequence ID" value="NZ_JBBWWT010000002.1"/>
</dbReference>
<dbReference type="SUPFAM" id="SSF46565">
    <property type="entry name" value="Chaperone J-domain"/>
    <property type="match status" value="1"/>
</dbReference>
<evidence type="ECO:0000313" key="4">
    <source>
        <dbReference type="Proteomes" id="UP001459204"/>
    </source>
</evidence>
<keyword evidence="1" id="KW-0143">Chaperone</keyword>
<comment type="caution">
    <text evidence="3">The sequence shown here is derived from an EMBL/GenBank/DDBJ whole genome shotgun (WGS) entry which is preliminary data.</text>
</comment>
<sequence>MENDFTRLYAQLDLPPDCGLDELKHAYRRRVAELHPDRRQVGDSADNARQLAQLITLYKQALRFHARHGRLPGATTEAITDAPYSAEPAQTPSPAVATPPASGEATARARSGWLMVALCVLAGGLLWTAWENHSTASSDEPDDVDVVYAPPKSGPDHLVMGMDMEAVLQVQGAPTRQGSTVWEYGPSWVRFEGDRLVEWYSSPLYRLKTRETRVGSD</sequence>
<proteinExistence type="predicted"/>